<feature type="domain" description="Retrovirus-related Pol polyprotein from transposon TNT 1-94-like beta-barrel" evidence="1">
    <location>
        <begin position="1"/>
        <end position="60"/>
    </location>
</feature>
<evidence type="ECO:0000313" key="2">
    <source>
        <dbReference type="EMBL" id="KDQ11440.1"/>
    </source>
</evidence>
<organism evidence="2 3">
    <name type="scientific">Botryobasidium botryosum (strain FD-172 SS1)</name>
    <dbReference type="NCBI Taxonomy" id="930990"/>
    <lineage>
        <taxon>Eukaryota</taxon>
        <taxon>Fungi</taxon>
        <taxon>Dikarya</taxon>
        <taxon>Basidiomycota</taxon>
        <taxon>Agaricomycotina</taxon>
        <taxon>Agaricomycetes</taxon>
        <taxon>Cantharellales</taxon>
        <taxon>Botryobasidiaceae</taxon>
        <taxon>Botryobasidium</taxon>
    </lineage>
</organism>
<dbReference type="EMBL" id="KL198058">
    <property type="protein sequence ID" value="KDQ11440.1"/>
    <property type="molecule type" value="Genomic_DNA"/>
</dbReference>
<dbReference type="Pfam" id="PF22936">
    <property type="entry name" value="Pol_BBD"/>
    <property type="match status" value="1"/>
</dbReference>
<name>A0A067M9R6_BOTB1</name>
<keyword evidence="3" id="KW-1185">Reference proteome</keyword>
<sequence>MMPHWHWFSNFCPLTLKIRLANNSFIKSARVGDIEFYPIINGRKGQPVTLTHVLYVPLLQS</sequence>
<dbReference type="InParanoid" id="A0A067M9R6"/>
<dbReference type="AlphaFoldDB" id="A0A067M9R6"/>
<evidence type="ECO:0000313" key="3">
    <source>
        <dbReference type="Proteomes" id="UP000027195"/>
    </source>
</evidence>
<proteinExistence type="predicted"/>
<reference evidence="3" key="1">
    <citation type="journal article" date="2014" name="Proc. Natl. Acad. Sci. U.S.A.">
        <title>Extensive sampling of basidiomycete genomes demonstrates inadequacy of the white-rot/brown-rot paradigm for wood decay fungi.</title>
        <authorList>
            <person name="Riley R."/>
            <person name="Salamov A.A."/>
            <person name="Brown D.W."/>
            <person name="Nagy L.G."/>
            <person name="Floudas D."/>
            <person name="Held B.W."/>
            <person name="Levasseur A."/>
            <person name="Lombard V."/>
            <person name="Morin E."/>
            <person name="Otillar R."/>
            <person name="Lindquist E.A."/>
            <person name="Sun H."/>
            <person name="LaButti K.M."/>
            <person name="Schmutz J."/>
            <person name="Jabbour D."/>
            <person name="Luo H."/>
            <person name="Baker S.E."/>
            <person name="Pisabarro A.G."/>
            <person name="Walton J.D."/>
            <person name="Blanchette R.A."/>
            <person name="Henrissat B."/>
            <person name="Martin F."/>
            <person name="Cullen D."/>
            <person name="Hibbett D.S."/>
            <person name="Grigoriev I.V."/>
        </authorList>
    </citation>
    <scope>NUCLEOTIDE SEQUENCE [LARGE SCALE GENOMIC DNA]</scope>
    <source>
        <strain evidence="3">FD-172 SS1</strain>
    </source>
</reference>
<dbReference type="InterPro" id="IPR054722">
    <property type="entry name" value="PolX-like_BBD"/>
</dbReference>
<feature type="non-terminal residue" evidence="2">
    <location>
        <position position="61"/>
    </location>
</feature>
<gene>
    <name evidence="2" type="ORF">BOTBODRAFT_92116</name>
</gene>
<protein>
    <recommendedName>
        <fullName evidence="1">Retrovirus-related Pol polyprotein from transposon TNT 1-94-like beta-barrel domain-containing protein</fullName>
    </recommendedName>
</protein>
<dbReference type="Proteomes" id="UP000027195">
    <property type="component" value="Unassembled WGS sequence"/>
</dbReference>
<dbReference type="HOGENOM" id="CLU_209447_0_0_1"/>
<evidence type="ECO:0000259" key="1">
    <source>
        <dbReference type="Pfam" id="PF22936"/>
    </source>
</evidence>
<dbReference type="OrthoDB" id="5598079at2759"/>
<accession>A0A067M9R6</accession>